<organism evidence="2 3">
    <name type="scientific">Mesobacillus foraminis</name>
    <dbReference type="NCBI Taxonomy" id="279826"/>
    <lineage>
        <taxon>Bacteria</taxon>
        <taxon>Bacillati</taxon>
        <taxon>Bacillota</taxon>
        <taxon>Bacilli</taxon>
        <taxon>Bacillales</taxon>
        <taxon>Bacillaceae</taxon>
        <taxon>Mesobacillus</taxon>
    </lineage>
</organism>
<evidence type="ECO:0000313" key="3">
    <source>
        <dbReference type="Proteomes" id="UP000295689"/>
    </source>
</evidence>
<dbReference type="Proteomes" id="UP000295689">
    <property type="component" value="Unassembled WGS sequence"/>
</dbReference>
<dbReference type="PANTHER" id="PTHR40070:SF1">
    <property type="entry name" value="UPF0478 PROTEIN YTXG"/>
    <property type="match status" value="1"/>
</dbReference>
<dbReference type="RefSeq" id="WP_132011392.1">
    <property type="nucleotide sequence ID" value="NZ_JABUHM010000020.1"/>
</dbReference>
<gene>
    <name evidence="2" type="ORF">EV146_11948</name>
</gene>
<keyword evidence="1" id="KW-0472">Membrane</keyword>
<dbReference type="InterPro" id="IPR009293">
    <property type="entry name" value="UPF0478"/>
</dbReference>
<dbReference type="AlphaFoldDB" id="A0A4R2AXR4"/>
<feature type="transmembrane region" description="Helical" evidence="1">
    <location>
        <begin position="6"/>
        <end position="23"/>
    </location>
</feature>
<protein>
    <submittedName>
        <fullName evidence="2">Uncharacterized protein DUF948</fullName>
    </submittedName>
</protein>
<evidence type="ECO:0000256" key="1">
    <source>
        <dbReference type="SAM" id="Phobius"/>
    </source>
</evidence>
<dbReference type="PANTHER" id="PTHR40070">
    <property type="entry name" value="UPF0478 PROTEIN YTXG"/>
    <property type="match status" value="1"/>
</dbReference>
<keyword evidence="1" id="KW-0812">Transmembrane</keyword>
<sequence>MIIVYLSLAVVIGSLAYLGFAVFKTIKASKPAMDSLNETAQRMQVKADTIKTETDKLKDNQQEIMADIEDKKKAVNSAVFAVKQTPVMFKQLAKTKPVAALERRRKGRLWKMAHQNRA</sequence>
<keyword evidence="1" id="KW-1133">Transmembrane helix</keyword>
<reference evidence="2 3" key="1">
    <citation type="journal article" date="2015" name="Stand. Genomic Sci.">
        <title>Genomic Encyclopedia of Bacterial and Archaeal Type Strains, Phase III: the genomes of soil and plant-associated and newly described type strains.</title>
        <authorList>
            <person name="Whitman W.B."/>
            <person name="Woyke T."/>
            <person name="Klenk H.P."/>
            <person name="Zhou Y."/>
            <person name="Lilburn T.G."/>
            <person name="Beck B.J."/>
            <person name="De Vos P."/>
            <person name="Vandamme P."/>
            <person name="Eisen J.A."/>
            <person name="Garrity G."/>
            <person name="Hugenholtz P."/>
            <person name="Kyrpides N.C."/>
        </authorList>
    </citation>
    <scope>NUCLEOTIDE SEQUENCE [LARGE SCALE GENOMIC DNA]</scope>
    <source>
        <strain evidence="2 3">CV53</strain>
    </source>
</reference>
<accession>A0A4R2AXR4</accession>
<dbReference type="EMBL" id="SLVV01000019">
    <property type="protein sequence ID" value="TCN18847.1"/>
    <property type="molecule type" value="Genomic_DNA"/>
</dbReference>
<comment type="caution">
    <text evidence="2">The sequence shown here is derived from an EMBL/GenBank/DDBJ whole genome shotgun (WGS) entry which is preliminary data.</text>
</comment>
<proteinExistence type="predicted"/>
<name>A0A4R2AXR4_9BACI</name>
<dbReference type="Pfam" id="PF06103">
    <property type="entry name" value="DUF948"/>
    <property type="match status" value="1"/>
</dbReference>
<evidence type="ECO:0000313" key="2">
    <source>
        <dbReference type="EMBL" id="TCN18847.1"/>
    </source>
</evidence>
<keyword evidence="3" id="KW-1185">Reference proteome</keyword>